<dbReference type="HOGENOM" id="CLU_1774973_0_0_10"/>
<evidence type="ECO:0000256" key="1">
    <source>
        <dbReference type="SAM" id="Phobius"/>
    </source>
</evidence>
<keyword evidence="1" id="KW-0812">Transmembrane</keyword>
<proteinExistence type="predicted"/>
<keyword evidence="3" id="KW-1185">Reference proteome</keyword>
<organism evidence="2 3">
    <name type="scientific">Kordia algicida OT-1</name>
    <dbReference type="NCBI Taxonomy" id="391587"/>
    <lineage>
        <taxon>Bacteria</taxon>
        <taxon>Pseudomonadati</taxon>
        <taxon>Bacteroidota</taxon>
        <taxon>Flavobacteriia</taxon>
        <taxon>Flavobacteriales</taxon>
        <taxon>Flavobacteriaceae</taxon>
        <taxon>Kordia</taxon>
    </lineage>
</organism>
<dbReference type="AlphaFoldDB" id="A9DVT4"/>
<feature type="transmembrane region" description="Helical" evidence="1">
    <location>
        <begin position="36"/>
        <end position="55"/>
    </location>
</feature>
<dbReference type="EMBL" id="ABIB01000004">
    <property type="protein sequence ID" value="EDP96464.1"/>
    <property type="molecule type" value="Genomic_DNA"/>
</dbReference>
<keyword evidence="1" id="KW-0472">Membrane</keyword>
<reference evidence="2 3" key="1">
    <citation type="journal article" date="2011" name="J. Bacteriol.">
        <title>Genome sequence of the algicidal bacterium Kordia algicida OT-1.</title>
        <authorList>
            <person name="Lee H.S."/>
            <person name="Kang S.G."/>
            <person name="Kwon K.K."/>
            <person name="Lee J.H."/>
            <person name="Kim S.J."/>
        </authorList>
    </citation>
    <scope>NUCLEOTIDE SEQUENCE [LARGE SCALE GENOMIC DNA]</scope>
    <source>
        <strain evidence="2 3">OT-1</strain>
    </source>
</reference>
<dbReference type="OrthoDB" id="9880376at2"/>
<protein>
    <submittedName>
        <fullName evidence="2">Uncharacterized protein</fullName>
    </submittedName>
</protein>
<sequence>MMENKNQIQETTEQLLETHVTLEKLKLLRKDLVKEAFTFVGIALLVIIIGWIARAMQWTEFPILPGAITLCAILLALGLRPLQNYKENVASAKTKQLGLEASLKEAHITYEIDVHVTKNFKGEFDVQKSIKLVTSKAQLTKNKNIL</sequence>
<accession>A9DVT4</accession>
<comment type="caution">
    <text evidence="2">The sequence shown here is derived from an EMBL/GenBank/DDBJ whole genome shotgun (WGS) entry which is preliminary data.</text>
</comment>
<feature type="transmembrane region" description="Helical" evidence="1">
    <location>
        <begin position="61"/>
        <end position="79"/>
    </location>
</feature>
<dbReference type="STRING" id="391587.KAOT1_03607"/>
<evidence type="ECO:0000313" key="3">
    <source>
        <dbReference type="Proteomes" id="UP000002945"/>
    </source>
</evidence>
<evidence type="ECO:0000313" key="2">
    <source>
        <dbReference type="EMBL" id="EDP96464.1"/>
    </source>
</evidence>
<keyword evidence="1" id="KW-1133">Transmembrane helix</keyword>
<dbReference type="Proteomes" id="UP000002945">
    <property type="component" value="Unassembled WGS sequence"/>
</dbReference>
<dbReference type="RefSeq" id="WP_007093294.1">
    <property type="nucleotide sequence ID" value="NZ_CP142125.1"/>
</dbReference>
<name>A9DVT4_9FLAO</name>
<gene>
    <name evidence="2" type="ORF">KAOT1_03607</name>
</gene>